<feature type="region of interest" description="Disordered" evidence="1">
    <location>
        <begin position="72"/>
        <end position="94"/>
    </location>
</feature>
<evidence type="ECO:0000256" key="1">
    <source>
        <dbReference type="SAM" id="MobiDB-lite"/>
    </source>
</evidence>
<evidence type="ECO:0000313" key="3">
    <source>
        <dbReference type="Proteomes" id="UP000789405"/>
    </source>
</evidence>
<keyword evidence="3" id="KW-1185">Reference proteome</keyword>
<gene>
    <name evidence="2" type="ORF">DERYTH_LOCUS11419</name>
</gene>
<comment type="caution">
    <text evidence="2">The sequence shown here is derived from an EMBL/GenBank/DDBJ whole genome shotgun (WGS) entry which is preliminary data.</text>
</comment>
<dbReference type="Proteomes" id="UP000789405">
    <property type="component" value="Unassembled WGS sequence"/>
</dbReference>
<protein>
    <submittedName>
        <fullName evidence="2">8519_t:CDS:1</fullName>
    </submittedName>
</protein>
<reference evidence="2" key="1">
    <citation type="submission" date="2021-06" db="EMBL/GenBank/DDBJ databases">
        <authorList>
            <person name="Kallberg Y."/>
            <person name="Tangrot J."/>
            <person name="Rosling A."/>
        </authorList>
    </citation>
    <scope>NUCLEOTIDE SEQUENCE</scope>
    <source>
        <strain evidence="2">MA453B</strain>
    </source>
</reference>
<feature type="non-terminal residue" evidence="2">
    <location>
        <position position="169"/>
    </location>
</feature>
<evidence type="ECO:0000313" key="2">
    <source>
        <dbReference type="EMBL" id="CAG8674146.1"/>
    </source>
</evidence>
<proteinExistence type="predicted"/>
<dbReference type="AlphaFoldDB" id="A0A9N9HGP1"/>
<dbReference type="EMBL" id="CAJVPY010007037">
    <property type="protein sequence ID" value="CAG8674146.1"/>
    <property type="molecule type" value="Genomic_DNA"/>
</dbReference>
<name>A0A9N9HGP1_9GLOM</name>
<feature type="compositionally biased region" description="Basic and acidic residues" evidence="1">
    <location>
        <begin position="72"/>
        <end position="86"/>
    </location>
</feature>
<accession>A0A9N9HGP1</accession>
<sequence>DREQIDDKKYTLIVEERPRSNETDVEGITVALEALTINCVKQETNEISRIDKLENSMKKMVKMFKQFIKKQETSERSNFRNQDTTKSRKQNSNNRQYFTCQQEGHVACNCLNRVIQEQSEQKSEREENDGESINNRDANICYFEVIDTLSNVRIECLKQQQRNSGNIGC</sequence>
<organism evidence="2 3">
    <name type="scientific">Dentiscutata erythropus</name>
    <dbReference type="NCBI Taxonomy" id="1348616"/>
    <lineage>
        <taxon>Eukaryota</taxon>
        <taxon>Fungi</taxon>
        <taxon>Fungi incertae sedis</taxon>
        <taxon>Mucoromycota</taxon>
        <taxon>Glomeromycotina</taxon>
        <taxon>Glomeromycetes</taxon>
        <taxon>Diversisporales</taxon>
        <taxon>Gigasporaceae</taxon>
        <taxon>Dentiscutata</taxon>
    </lineage>
</organism>